<feature type="transmembrane region" description="Helical" evidence="1">
    <location>
        <begin position="106"/>
        <end position="128"/>
    </location>
</feature>
<protein>
    <submittedName>
        <fullName evidence="3">Uncharacterized SAM-binding protein YcdF (DUF218 family)</fullName>
    </submittedName>
</protein>
<feature type="domain" description="DUF218" evidence="2">
    <location>
        <begin position="171"/>
        <end position="314"/>
    </location>
</feature>
<evidence type="ECO:0000313" key="4">
    <source>
        <dbReference type="Proteomes" id="UP000553957"/>
    </source>
</evidence>
<name>A0A841SH96_9ACTN</name>
<feature type="transmembrane region" description="Helical" evidence="1">
    <location>
        <begin position="325"/>
        <end position="342"/>
    </location>
</feature>
<dbReference type="GO" id="GO:0000270">
    <property type="term" value="P:peptidoglycan metabolic process"/>
    <property type="evidence" value="ECO:0007669"/>
    <property type="project" value="TreeGrafter"/>
</dbReference>
<dbReference type="CDD" id="cd06259">
    <property type="entry name" value="YdcF-like"/>
    <property type="match status" value="1"/>
</dbReference>
<evidence type="ECO:0000259" key="2">
    <source>
        <dbReference type="Pfam" id="PF02698"/>
    </source>
</evidence>
<sequence>MNLSDTLSRYPFLIPFAIAGFWFLIFLISFLYDRRLFRNSIFLVLTLMFAGLGGIFAIATVSRTLAEVLAVGILVLIPISIGVLAIFLVVNGVTMIRREGRRPKNLLSLAAGVGIFGLVIFGAVSQALDWRPLTALMTAITGVLTYVSFLFGCFLIYAFVYSRVRSSRKIDFVIVLGSGLRGSRVPPLLASRLDRGKFVRDRAVRKGRDPIIIASGGQGPGEDVAEAHAMAAYLIERGVPEDRVLREDRSTTTTENLLFSRELMVALKPKYRCLIVTNNFHAFRAALTARKTKVNGQVVGSPTARYFWPTATIREFVAILFSHKWINGIIIGLLFVTPFLQFL</sequence>
<dbReference type="AlphaFoldDB" id="A0A841SH96"/>
<gene>
    <name evidence="3" type="ORF">HNR71_003093</name>
</gene>
<evidence type="ECO:0000313" key="3">
    <source>
        <dbReference type="EMBL" id="MBB6567456.1"/>
    </source>
</evidence>
<keyword evidence="1" id="KW-0472">Membrane</keyword>
<accession>A0A841SH96</accession>
<dbReference type="InterPro" id="IPR014729">
    <property type="entry name" value="Rossmann-like_a/b/a_fold"/>
</dbReference>
<dbReference type="PANTHER" id="PTHR30336">
    <property type="entry name" value="INNER MEMBRANE PROTEIN, PROBABLE PERMEASE"/>
    <property type="match status" value="1"/>
</dbReference>
<proteinExistence type="predicted"/>
<dbReference type="Gene3D" id="3.40.50.620">
    <property type="entry name" value="HUPs"/>
    <property type="match status" value="1"/>
</dbReference>
<dbReference type="Proteomes" id="UP000553957">
    <property type="component" value="Unassembled WGS sequence"/>
</dbReference>
<feature type="transmembrane region" description="Helical" evidence="1">
    <location>
        <begin position="68"/>
        <end position="94"/>
    </location>
</feature>
<dbReference type="RefSeq" id="WP_202885518.1">
    <property type="nucleotide sequence ID" value="NZ_BAAAGT010000003.1"/>
</dbReference>
<dbReference type="PANTHER" id="PTHR30336:SF18">
    <property type="entry name" value="MEMBRANE PROTEIN"/>
    <property type="match status" value="1"/>
</dbReference>
<feature type="transmembrane region" description="Helical" evidence="1">
    <location>
        <begin position="134"/>
        <end position="160"/>
    </location>
</feature>
<reference evidence="3 4" key="1">
    <citation type="submission" date="2020-08" db="EMBL/GenBank/DDBJ databases">
        <title>Sequencing the genomes of 1000 actinobacteria strains.</title>
        <authorList>
            <person name="Klenk H.-P."/>
        </authorList>
    </citation>
    <scope>NUCLEOTIDE SEQUENCE [LARGE SCALE GENOMIC DNA]</scope>
    <source>
        <strain evidence="3 4">DSM 15626</strain>
    </source>
</reference>
<dbReference type="EMBL" id="JACHKF010000001">
    <property type="protein sequence ID" value="MBB6567456.1"/>
    <property type="molecule type" value="Genomic_DNA"/>
</dbReference>
<dbReference type="InterPro" id="IPR051599">
    <property type="entry name" value="Cell_Envelope_Assoc"/>
</dbReference>
<organism evidence="3 4">
    <name type="scientific">Kribbella sandramycini</name>
    <dbReference type="NCBI Taxonomy" id="60450"/>
    <lineage>
        <taxon>Bacteria</taxon>
        <taxon>Bacillati</taxon>
        <taxon>Actinomycetota</taxon>
        <taxon>Actinomycetes</taxon>
        <taxon>Propionibacteriales</taxon>
        <taxon>Kribbellaceae</taxon>
        <taxon>Kribbella</taxon>
    </lineage>
</organism>
<keyword evidence="1" id="KW-1133">Transmembrane helix</keyword>
<comment type="caution">
    <text evidence="3">The sequence shown here is derived from an EMBL/GenBank/DDBJ whole genome shotgun (WGS) entry which is preliminary data.</text>
</comment>
<dbReference type="GO" id="GO:0043164">
    <property type="term" value="P:Gram-negative-bacterium-type cell wall biogenesis"/>
    <property type="evidence" value="ECO:0007669"/>
    <property type="project" value="TreeGrafter"/>
</dbReference>
<feature type="transmembrane region" description="Helical" evidence="1">
    <location>
        <begin position="41"/>
        <end position="62"/>
    </location>
</feature>
<keyword evidence="1" id="KW-0812">Transmembrane</keyword>
<evidence type="ECO:0000256" key="1">
    <source>
        <dbReference type="SAM" id="Phobius"/>
    </source>
</evidence>
<feature type="transmembrane region" description="Helical" evidence="1">
    <location>
        <begin position="12"/>
        <end position="32"/>
    </location>
</feature>
<dbReference type="GO" id="GO:0005886">
    <property type="term" value="C:plasma membrane"/>
    <property type="evidence" value="ECO:0007669"/>
    <property type="project" value="TreeGrafter"/>
</dbReference>
<dbReference type="InterPro" id="IPR003848">
    <property type="entry name" value="DUF218"/>
</dbReference>
<dbReference type="Pfam" id="PF02698">
    <property type="entry name" value="DUF218"/>
    <property type="match status" value="1"/>
</dbReference>